<sequence length="725" mass="80009">MKVSNISRWSPFRQHGLDSTDHRPDRPDEPQAESESKSKSIEATVTRMSSWPEEAQKLKQRNWISYLYFVGDVILVLLPVYFILLGVAVITLNGRPVAGNAFASKVTAAIQLGPTLFPIMFAAISGRSMKMIARYLAEKGTKLSTLELLMASQSVWGTIESQLLMRRLTLVGVNLLFLWTMSPLGGQASLRLMSRSTRTTETFSPLRYLSTGPGSAAWAMDSGAYVEMDGSLSQVEALYAAALMGSEQVKKGPEDTWGNVKIPYMEAREVSKEEWTNLNSTTRRPEGYVSLVGIPVMGRPKDRDGSFSLETTQLTVECEPWVLRTVENKTDYPELEKIVPGQIWQNMSQENNPWGYSGVAGGKKSTFFIQTDLPLTQGGDDGDGRFDAFAGYVNASRAGREYPKRKLTYASSFGVGPTGNTTLSIANCSLGQSHTETVVKCKNDSCAAVKVRPSQSDMRDTHVTPFDHILIAQLALAAFPKAFAWSRGSNPTEQFIYNTTSFQLASPTSNLEMNSGWVNLSELSPEVFANRLALVLNTYYQLTIAPNAYLGNLPQSNSSAFGLDTLPVNDVNVYLSQNTTTQNTTYTDWYRPFSLATYNRGIFFVGATTNATISKTHEIYICNFAWLSLLLIAALAIFLVGAGSLMLKRRTLGPEMFGFVTSMTYENPYLNVPKGGNTLDAMERARLLQDVDVHVGDVCANDDIGHIAFAAGTPKRKLERGRMYF</sequence>
<feature type="transmembrane region" description="Helical" evidence="2">
    <location>
        <begin position="102"/>
        <end position="124"/>
    </location>
</feature>
<dbReference type="RefSeq" id="XP_069307398.1">
    <property type="nucleotide sequence ID" value="XM_069451550.1"/>
</dbReference>
<name>A0ABR3ULW3_9PLEO</name>
<gene>
    <name evidence="3" type="ORF">ACET3X_005354</name>
</gene>
<dbReference type="EMBL" id="JBHGVX010000004">
    <property type="protein sequence ID" value="KAL1796814.1"/>
    <property type="molecule type" value="Genomic_DNA"/>
</dbReference>
<protein>
    <submittedName>
        <fullName evidence="3">Uncharacterized protein</fullName>
    </submittedName>
</protein>
<feature type="compositionally biased region" description="Basic and acidic residues" evidence="1">
    <location>
        <begin position="15"/>
        <end position="40"/>
    </location>
</feature>
<keyword evidence="2" id="KW-0812">Transmembrane</keyword>
<keyword evidence="4" id="KW-1185">Reference proteome</keyword>
<accession>A0ABR3ULW3</accession>
<feature type="transmembrane region" description="Helical" evidence="2">
    <location>
        <begin position="168"/>
        <end position="186"/>
    </location>
</feature>
<proteinExistence type="predicted"/>
<evidence type="ECO:0000313" key="3">
    <source>
        <dbReference type="EMBL" id="KAL1796814.1"/>
    </source>
</evidence>
<organism evidence="3 4">
    <name type="scientific">Alternaria dauci</name>
    <dbReference type="NCBI Taxonomy" id="48095"/>
    <lineage>
        <taxon>Eukaryota</taxon>
        <taxon>Fungi</taxon>
        <taxon>Dikarya</taxon>
        <taxon>Ascomycota</taxon>
        <taxon>Pezizomycotina</taxon>
        <taxon>Dothideomycetes</taxon>
        <taxon>Pleosporomycetidae</taxon>
        <taxon>Pleosporales</taxon>
        <taxon>Pleosporineae</taxon>
        <taxon>Pleosporaceae</taxon>
        <taxon>Alternaria</taxon>
        <taxon>Alternaria sect. Porri</taxon>
    </lineage>
</organism>
<evidence type="ECO:0000256" key="1">
    <source>
        <dbReference type="SAM" id="MobiDB-lite"/>
    </source>
</evidence>
<reference evidence="3 4" key="1">
    <citation type="submission" date="2024-09" db="EMBL/GenBank/DDBJ databases">
        <title>T2T genomes of carrot and Alternaria dauci and their utility for understanding host-pathogen interaction during carrot leaf blight disease.</title>
        <authorList>
            <person name="Liu W."/>
            <person name="Xu S."/>
            <person name="Ou C."/>
            <person name="Liu X."/>
            <person name="Zhuang F."/>
            <person name="Deng X.W."/>
        </authorList>
    </citation>
    <scope>NUCLEOTIDE SEQUENCE [LARGE SCALE GENOMIC DNA]</scope>
    <source>
        <strain evidence="3 4">A2016</strain>
    </source>
</reference>
<comment type="caution">
    <text evidence="3">The sequence shown here is derived from an EMBL/GenBank/DDBJ whole genome shotgun (WGS) entry which is preliminary data.</text>
</comment>
<feature type="region of interest" description="Disordered" evidence="1">
    <location>
        <begin position="1"/>
        <end position="48"/>
    </location>
</feature>
<evidence type="ECO:0000256" key="2">
    <source>
        <dbReference type="SAM" id="Phobius"/>
    </source>
</evidence>
<dbReference type="Proteomes" id="UP001578633">
    <property type="component" value="Chromosome 4"/>
</dbReference>
<keyword evidence="2" id="KW-0472">Membrane</keyword>
<evidence type="ECO:0000313" key="4">
    <source>
        <dbReference type="Proteomes" id="UP001578633"/>
    </source>
</evidence>
<feature type="transmembrane region" description="Helical" evidence="2">
    <location>
        <begin position="624"/>
        <end position="647"/>
    </location>
</feature>
<keyword evidence="2" id="KW-1133">Transmembrane helix</keyword>
<dbReference type="GeneID" id="96085676"/>
<feature type="transmembrane region" description="Helical" evidence="2">
    <location>
        <begin position="66"/>
        <end position="90"/>
    </location>
</feature>